<name>A0ABS6K2R1_9FIRM</name>
<evidence type="ECO:0000256" key="2">
    <source>
        <dbReference type="ARBA" id="ARBA00008520"/>
    </source>
</evidence>
<feature type="chain" id="PRO_5045049886" evidence="6">
    <location>
        <begin position="25"/>
        <end position="456"/>
    </location>
</feature>
<dbReference type="InterPro" id="IPR050490">
    <property type="entry name" value="Bact_solute-bd_prot1"/>
</dbReference>
<evidence type="ECO:0000256" key="5">
    <source>
        <dbReference type="SAM" id="MobiDB-lite"/>
    </source>
</evidence>
<dbReference type="Pfam" id="PF01547">
    <property type="entry name" value="SBP_bac_1"/>
    <property type="match status" value="1"/>
</dbReference>
<proteinExistence type="inferred from homology"/>
<dbReference type="PANTHER" id="PTHR43649:SF31">
    <property type="entry name" value="SN-GLYCEROL-3-PHOSPHATE-BINDING PERIPLASMIC PROTEIN UGPB"/>
    <property type="match status" value="1"/>
</dbReference>
<dbReference type="PANTHER" id="PTHR43649">
    <property type="entry name" value="ARABINOSE-BINDING PROTEIN-RELATED"/>
    <property type="match status" value="1"/>
</dbReference>
<keyword evidence="3" id="KW-0813">Transport</keyword>
<keyword evidence="8" id="KW-1185">Reference proteome</keyword>
<organism evidence="7 8">
    <name type="scientific">Diplocloster modestus</name>
    <dbReference type="NCBI Taxonomy" id="2850322"/>
    <lineage>
        <taxon>Bacteria</taxon>
        <taxon>Bacillati</taxon>
        <taxon>Bacillota</taxon>
        <taxon>Clostridia</taxon>
        <taxon>Lachnospirales</taxon>
        <taxon>Lachnospiraceae</taxon>
        <taxon>Diplocloster</taxon>
    </lineage>
</organism>
<comment type="similarity">
    <text evidence="2">Belongs to the bacterial solute-binding protein 1 family.</text>
</comment>
<feature type="signal peptide" evidence="6">
    <location>
        <begin position="1"/>
        <end position="24"/>
    </location>
</feature>
<keyword evidence="4 6" id="KW-0732">Signal</keyword>
<dbReference type="Gene3D" id="3.40.190.10">
    <property type="entry name" value="Periplasmic binding protein-like II"/>
    <property type="match status" value="1"/>
</dbReference>
<protein>
    <submittedName>
        <fullName evidence="7">Extracellular solute-binding protein</fullName>
    </submittedName>
</protein>
<evidence type="ECO:0000256" key="1">
    <source>
        <dbReference type="ARBA" id="ARBA00004196"/>
    </source>
</evidence>
<dbReference type="InterPro" id="IPR006059">
    <property type="entry name" value="SBP"/>
</dbReference>
<evidence type="ECO:0000313" key="8">
    <source>
        <dbReference type="Proteomes" id="UP001314681"/>
    </source>
</evidence>
<dbReference type="RefSeq" id="WP_158352750.1">
    <property type="nucleotide sequence ID" value="NZ_JAHQCX010000001.1"/>
</dbReference>
<comment type="subcellular location">
    <subcellularLocation>
        <location evidence="1">Cell envelope</location>
    </subcellularLocation>
</comment>
<dbReference type="EMBL" id="JAHQCX010000001">
    <property type="protein sequence ID" value="MBU9724725.1"/>
    <property type="molecule type" value="Genomic_DNA"/>
</dbReference>
<feature type="region of interest" description="Disordered" evidence="5">
    <location>
        <begin position="25"/>
        <end position="57"/>
    </location>
</feature>
<dbReference type="SUPFAM" id="SSF53850">
    <property type="entry name" value="Periplasmic binding protein-like II"/>
    <property type="match status" value="1"/>
</dbReference>
<comment type="caution">
    <text evidence="7">The sequence shown here is derived from an EMBL/GenBank/DDBJ whole genome shotgun (WGS) entry which is preliminary data.</text>
</comment>
<evidence type="ECO:0000256" key="3">
    <source>
        <dbReference type="ARBA" id="ARBA00022448"/>
    </source>
</evidence>
<evidence type="ECO:0000256" key="6">
    <source>
        <dbReference type="SAM" id="SignalP"/>
    </source>
</evidence>
<gene>
    <name evidence="7" type="ORF">KTH90_01725</name>
</gene>
<dbReference type="PROSITE" id="PS51257">
    <property type="entry name" value="PROKAR_LIPOPROTEIN"/>
    <property type="match status" value="1"/>
</dbReference>
<evidence type="ECO:0000256" key="4">
    <source>
        <dbReference type="ARBA" id="ARBA00022729"/>
    </source>
</evidence>
<dbReference type="Proteomes" id="UP001314681">
    <property type="component" value="Unassembled WGS sequence"/>
</dbReference>
<reference evidence="7 8" key="1">
    <citation type="submission" date="2021-06" db="EMBL/GenBank/DDBJ databases">
        <title>Description of novel taxa of the family Lachnospiraceae.</title>
        <authorList>
            <person name="Chaplin A.V."/>
            <person name="Sokolova S.R."/>
            <person name="Pikina A.P."/>
            <person name="Korzhanova M."/>
            <person name="Belova V."/>
            <person name="Korostin D."/>
            <person name="Efimov B.A."/>
        </authorList>
    </citation>
    <scope>NUCLEOTIDE SEQUENCE [LARGE SCALE GENOMIC DNA]</scope>
    <source>
        <strain evidence="7 8">ASD4241</strain>
    </source>
</reference>
<sequence length="456" mass="50645">MKKMLCLFLSFLMLLSLTACGDSAATQAPGDDTDAKPADGSSAAETVLPEEASSTGEKTKLTILRPGDEKKVRAFLEPVVEEFMKENPDIEVTIQYESWGGWISKYPTVFQAGTQPDVIFWWDKALCDMYAQGKILPIEDYIDPAILEEIPQNILDTCKIDGTLYHIPVDMYGFVMYYRKDIFEQAGLDPDAPPKTWEELLAAAKQIKEKTGVNPIGLPGKAGLESCHEMVAEFITQATGEPLLDENNRVTFDNEKGLEALNYLNDLMQYADPNVTDYGRGDVRQLLKDGQIAIELGDSTWAVPEFQAAFGENLDESDLGVADAPTGPAGKYNWCGLDGWAIAQEDTAEAAGRLITYLCSPEVSYQHHSIYGGMPYTSYELEQPAFHYDFWNVFKSAVSDFTLIQRIGKYHPAPSAFYTELEPIWQEMLMGSIDSETAIEEAVTAVDDINSRYGIQ</sequence>
<evidence type="ECO:0000313" key="7">
    <source>
        <dbReference type="EMBL" id="MBU9724725.1"/>
    </source>
</evidence>
<accession>A0ABS6K2R1</accession>